<reference evidence="2 3" key="1">
    <citation type="submission" date="2024-09" db="EMBL/GenBank/DDBJ databases">
        <authorList>
            <person name="Sun Q."/>
            <person name="Mori K."/>
        </authorList>
    </citation>
    <scope>NUCLEOTIDE SEQUENCE [LARGE SCALE GENOMIC DNA]</scope>
    <source>
        <strain evidence="2 3">CCM 7609</strain>
    </source>
</reference>
<name>A0ABV5G1Y2_9MICC</name>
<dbReference type="Proteomes" id="UP001589575">
    <property type="component" value="Unassembled WGS sequence"/>
</dbReference>
<sequence>MAATLGDDVGAGASSPAAGLKSETSHQTSPTTIARTTTSSTRATSRRRRYTALDCGRSRSLFRGSPGMPPA</sequence>
<feature type="region of interest" description="Disordered" evidence="1">
    <location>
        <begin position="1"/>
        <end position="71"/>
    </location>
</feature>
<organism evidence="2 3">
    <name type="scientific">Citricoccus parietis</name>
    <dbReference type="NCBI Taxonomy" id="592307"/>
    <lineage>
        <taxon>Bacteria</taxon>
        <taxon>Bacillati</taxon>
        <taxon>Actinomycetota</taxon>
        <taxon>Actinomycetes</taxon>
        <taxon>Micrococcales</taxon>
        <taxon>Micrococcaceae</taxon>
        <taxon>Citricoccus</taxon>
    </lineage>
</organism>
<proteinExistence type="predicted"/>
<evidence type="ECO:0000313" key="2">
    <source>
        <dbReference type="EMBL" id="MFB9072948.1"/>
    </source>
</evidence>
<protein>
    <submittedName>
        <fullName evidence="2">Uncharacterized protein</fullName>
    </submittedName>
</protein>
<evidence type="ECO:0000313" key="3">
    <source>
        <dbReference type="Proteomes" id="UP001589575"/>
    </source>
</evidence>
<keyword evidence="3" id="KW-1185">Reference proteome</keyword>
<comment type="caution">
    <text evidence="2">The sequence shown here is derived from an EMBL/GenBank/DDBJ whole genome shotgun (WGS) entry which is preliminary data.</text>
</comment>
<dbReference type="EMBL" id="JBHMFI010000001">
    <property type="protein sequence ID" value="MFB9072948.1"/>
    <property type="molecule type" value="Genomic_DNA"/>
</dbReference>
<evidence type="ECO:0000256" key="1">
    <source>
        <dbReference type="SAM" id="MobiDB-lite"/>
    </source>
</evidence>
<gene>
    <name evidence="2" type="ORF">ACFFX0_17760</name>
</gene>
<feature type="compositionally biased region" description="Low complexity" evidence="1">
    <location>
        <begin position="28"/>
        <end position="43"/>
    </location>
</feature>
<accession>A0ABV5G1Y2</accession>